<dbReference type="GO" id="GO:0000976">
    <property type="term" value="F:transcription cis-regulatory region binding"/>
    <property type="evidence" value="ECO:0007669"/>
    <property type="project" value="TreeGrafter"/>
</dbReference>
<gene>
    <name evidence="4" type="ORF">SAMN04489750_0213</name>
</gene>
<evidence type="ECO:0000256" key="2">
    <source>
        <dbReference type="PROSITE-ProRule" id="PRU00335"/>
    </source>
</evidence>
<reference evidence="5" key="1">
    <citation type="submission" date="2016-10" db="EMBL/GenBank/DDBJ databases">
        <authorList>
            <person name="Varghese N."/>
            <person name="Submissions S."/>
        </authorList>
    </citation>
    <scope>NUCLEOTIDE SEQUENCE [LARGE SCALE GENOMIC DNA]</scope>
    <source>
        <strain evidence="5">DSM 22951</strain>
    </source>
</reference>
<evidence type="ECO:0000313" key="4">
    <source>
        <dbReference type="EMBL" id="SSA32946.1"/>
    </source>
</evidence>
<dbReference type="InterPro" id="IPR001647">
    <property type="entry name" value="HTH_TetR"/>
</dbReference>
<dbReference type="PROSITE" id="PS50977">
    <property type="entry name" value="HTH_TETR_2"/>
    <property type="match status" value="1"/>
</dbReference>
<keyword evidence="5" id="KW-1185">Reference proteome</keyword>
<protein>
    <submittedName>
        <fullName evidence="4">DNA-binding transcriptional regulator, AcrR family</fullName>
    </submittedName>
</protein>
<proteinExistence type="predicted"/>
<dbReference type="AlphaFoldDB" id="A0A2Y8ZNK3"/>
<accession>A0A2Y8ZNK3</accession>
<dbReference type="OrthoDB" id="4542604at2"/>
<dbReference type="GO" id="GO:0003700">
    <property type="term" value="F:DNA-binding transcription factor activity"/>
    <property type="evidence" value="ECO:0007669"/>
    <property type="project" value="TreeGrafter"/>
</dbReference>
<dbReference type="InterPro" id="IPR045823">
    <property type="entry name" value="TetR_C_32"/>
</dbReference>
<keyword evidence="1 2" id="KW-0238">DNA-binding</keyword>
<evidence type="ECO:0000259" key="3">
    <source>
        <dbReference type="PROSITE" id="PS50977"/>
    </source>
</evidence>
<sequence length="224" mass="24495">MPTTEPATRPDGRDTRWTAHRAERRRELVEAALRAIRAHGATVGMDEIAAEAGTSKTVIYRHLGDRLGLYLAVCEAVDGIILADFAKAMSASGVHIGTDDLFEGDPYDVLAAVIGSYLSLVERDPEVYRFVTRRPLVDLPPETDPVIGLTDAIAESLTEIFRKALLARDEDTSAAASWAHGLVGFVREAADRWLADPEREPRDEVVRHLARFASVGLSGVLDLH</sequence>
<dbReference type="PANTHER" id="PTHR30055">
    <property type="entry name" value="HTH-TYPE TRANSCRIPTIONAL REGULATOR RUTR"/>
    <property type="match status" value="1"/>
</dbReference>
<dbReference type="Gene3D" id="1.10.357.10">
    <property type="entry name" value="Tetracycline Repressor, domain 2"/>
    <property type="match status" value="1"/>
</dbReference>
<dbReference type="InterPro" id="IPR050109">
    <property type="entry name" value="HTH-type_TetR-like_transc_reg"/>
</dbReference>
<feature type="DNA-binding region" description="H-T-H motif" evidence="2">
    <location>
        <begin position="44"/>
        <end position="63"/>
    </location>
</feature>
<dbReference type="SUPFAM" id="SSF48498">
    <property type="entry name" value="Tetracyclin repressor-like, C-terminal domain"/>
    <property type="match status" value="1"/>
</dbReference>
<dbReference type="InterPro" id="IPR036271">
    <property type="entry name" value="Tet_transcr_reg_TetR-rel_C_sf"/>
</dbReference>
<name>A0A2Y8ZNK3_9MICO</name>
<dbReference type="InterPro" id="IPR009057">
    <property type="entry name" value="Homeodomain-like_sf"/>
</dbReference>
<dbReference type="Pfam" id="PF19344">
    <property type="entry name" value="TetR_C_32"/>
    <property type="match status" value="1"/>
</dbReference>
<dbReference type="PANTHER" id="PTHR30055:SF160">
    <property type="entry name" value="TRANSCRIPTIONAL REGULATORY PROTEIN (PROBABLY ASNC-FAMILY)-RELATED"/>
    <property type="match status" value="1"/>
</dbReference>
<evidence type="ECO:0000313" key="5">
    <source>
        <dbReference type="Proteomes" id="UP000250028"/>
    </source>
</evidence>
<dbReference type="SUPFAM" id="SSF46689">
    <property type="entry name" value="Homeodomain-like"/>
    <property type="match status" value="1"/>
</dbReference>
<organism evidence="4 5">
    <name type="scientific">Branchiibius hedensis</name>
    <dbReference type="NCBI Taxonomy" id="672460"/>
    <lineage>
        <taxon>Bacteria</taxon>
        <taxon>Bacillati</taxon>
        <taxon>Actinomycetota</taxon>
        <taxon>Actinomycetes</taxon>
        <taxon>Micrococcales</taxon>
        <taxon>Dermacoccaceae</taxon>
        <taxon>Branchiibius</taxon>
    </lineage>
</organism>
<dbReference type="Pfam" id="PF00440">
    <property type="entry name" value="TetR_N"/>
    <property type="match status" value="1"/>
</dbReference>
<dbReference type="RefSeq" id="WP_146202454.1">
    <property type="nucleotide sequence ID" value="NZ_QGDN01000001.1"/>
</dbReference>
<feature type="domain" description="HTH tetR-type" evidence="3">
    <location>
        <begin position="22"/>
        <end position="81"/>
    </location>
</feature>
<dbReference type="EMBL" id="UESZ01000001">
    <property type="protein sequence ID" value="SSA32946.1"/>
    <property type="molecule type" value="Genomic_DNA"/>
</dbReference>
<evidence type="ECO:0000256" key="1">
    <source>
        <dbReference type="ARBA" id="ARBA00023125"/>
    </source>
</evidence>
<dbReference type="Proteomes" id="UP000250028">
    <property type="component" value="Unassembled WGS sequence"/>
</dbReference>